<evidence type="ECO:0000313" key="9">
    <source>
        <dbReference type="Proteomes" id="UP001230051"/>
    </source>
</evidence>
<dbReference type="GO" id="GO:0045296">
    <property type="term" value="F:cadherin binding"/>
    <property type="evidence" value="ECO:0007669"/>
    <property type="project" value="TreeGrafter"/>
</dbReference>
<evidence type="ECO:0000256" key="2">
    <source>
        <dbReference type="ARBA" id="ARBA00022737"/>
    </source>
</evidence>
<dbReference type="InterPro" id="IPR020894">
    <property type="entry name" value="Cadherin_CS"/>
</dbReference>
<name>A0AAD8GDR4_ACIOX</name>
<protein>
    <submittedName>
        <fullName evidence="8">Cadherin-17</fullName>
    </submittedName>
</protein>
<dbReference type="GO" id="GO:0016477">
    <property type="term" value="P:cell migration"/>
    <property type="evidence" value="ECO:0007669"/>
    <property type="project" value="TreeGrafter"/>
</dbReference>
<dbReference type="Proteomes" id="UP001230051">
    <property type="component" value="Unassembled WGS sequence"/>
</dbReference>
<dbReference type="PROSITE" id="PS50268">
    <property type="entry name" value="CADHERIN_2"/>
    <property type="match status" value="1"/>
</dbReference>
<dbReference type="InterPro" id="IPR002126">
    <property type="entry name" value="Cadherin-like_dom"/>
</dbReference>
<sequence>MEPIGLKTKGPLLDRVLEVPEETDVPHGVYWVEALDADLKTVEGPVSITIIVKDMNDNRPDFNQTLYDGVVRQHSRPGRPFMRVYATDKDDPSTPNAKHFKPIP</sequence>
<dbReference type="AlphaFoldDB" id="A0AAD8GDR4"/>
<comment type="subcellular location">
    <subcellularLocation>
        <location evidence="1">Membrane</location>
    </subcellularLocation>
</comment>
<evidence type="ECO:0000256" key="1">
    <source>
        <dbReference type="ARBA" id="ARBA00004370"/>
    </source>
</evidence>
<dbReference type="PANTHER" id="PTHR24027">
    <property type="entry name" value="CADHERIN-23"/>
    <property type="match status" value="1"/>
</dbReference>
<evidence type="ECO:0000259" key="7">
    <source>
        <dbReference type="PROSITE" id="PS50268"/>
    </source>
</evidence>
<reference evidence="8" key="1">
    <citation type="submission" date="2022-02" db="EMBL/GenBank/DDBJ databases">
        <title>Atlantic sturgeon de novo genome assembly.</title>
        <authorList>
            <person name="Stock M."/>
            <person name="Klopp C."/>
            <person name="Guiguen Y."/>
            <person name="Cabau C."/>
            <person name="Parinello H."/>
            <person name="Santidrian Yebra-Pimentel E."/>
            <person name="Kuhl H."/>
            <person name="Dirks R.P."/>
            <person name="Guessner J."/>
            <person name="Wuertz S."/>
            <person name="Du K."/>
            <person name="Schartl M."/>
        </authorList>
    </citation>
    <scope>NUCLEOTIDE SEQUENCE</scope>
    <source>
        <strain evidence="8">STURGEONOMICS-FGT-2020</strain>
        <tissue evidence="8">Whole blood</tissue>
    </source>
</reference>
<comment type="caution">
    <text evidence="8">The sequence shown here is derived from an EMBL/GenBank/DDBJ whole genome shotgun (WGS) entry which is preliminary data.</text>
</comment>
<dbReference type="GO" id="GO:0005912">
    <property type="term" value="C:adherens junction"/>
    <property type="evidence" value="ECO:0007669"/>
    <property type="project" value="TreeGrafter"/>
</dbReference>
<dbReference type="PROSITE" id="PS00232">
    <property type="entry name" value="CADHERIN_1"/>
    <property type="match status" value="1"/>
</dbReference>
<dbReference type="GO" id="GO:0007043">
    <property type="term" value="P:cell-cell junction assembly"/>
    <property type="evidence" value="ECO:0007669"/>
    <property type="project" value="TreeGrafter"/>
</dbReference>
<dbReference type="GO" id="GO:0000902">
    <property type="term" value="P:cell morphogenesis"/>
    <property type="evidence" value="ECO:0007669"/>
    <property type="project" value="TreeGrafter"/>
</dbReference>
<feature type="domain" description="Cadherin" evidence="7">
    <location>
        <begin position="32"/>
        <end position="62"/>
    </location>
</feature>
<accession>A0AAD8GDR4</accession>
<dbReference type="InterPro" id="IPR015919">
    <property type="entry name" value="Cadherin-like_sf"/>
</dbReference>
<evidence type="ECO:0000256" key="3">
    <source>
        <dbReference type="ARBA" id="ARBA00022837"/>
    </source>
</evidence>
<evidence type="ECO:0000256" key="5">
    <source>
        <dbReference type="PROSITE-ProRule" id="PRU00043"/>
    </source>
</evidence>
<dbReference type="GO" id="GO:0007156">
    <property type="term" value="P:homophilic cell adhesion via plasma membrane adhesion molecules"/>
    <property type="evidence" value="ECO:0007669"/>
    <property type="project" value="InterPro"/>
</dbReference>
<keyword evidence="2" id="KW-0677">Repeat</keyword>
<keyword evidence="3 5" id="KW-0106">Calcium</keyword>
<evidence type="ECO:0000256" key="6">
    <source>
        <dbReference type="SAM" id="MobiDB-lite"/>
    </source>
</evidence>
<feature type="region of interest" description="Disordered" evidence="6">
    <location>
        <begin position="84"/>
        <end position="104"/>
    </location>
</feature>
<evidence type="ECO:0000256" key="4">
    <source>
        <dbReference type="ARBA" id="ARBA00023136"/>
    </source>
</evidence>
<dbReference type="GO" id="GO:0008013">
    <property type="term" value="F:beta-catenin binding"/>
    <property type="evidence" value="ECO:0007669"/>
    <property type="project" value="TreeGrafter"/>
</dbReference>
<evidence type="ECO:0000313" key="8">
    <source>
        <dbReference type="EMBL" id="KAK1172577.1"/>
    </source>
</evidence>
<gene>
    <name evidence="8" type="primary">CDH17</name>
    <name evidence="8" type="ORF">AOXY_G5193</name>
</gene>
<dbReference type="GO" id="GO:0005509">
    <property type="term" value="F:calcium ion binding"/>
    <property type="evidence" value="ECO:0007669"/>
    <property type="project" value="UniProtKB-UniRule"/>
</dbReference>
<keyword evidence="9" id="KW-1185">Reference proteome</keyword>
<keyword evidence="4" id="KW-0472">Membrane</keyword>
<dbReference type="GO" id="GO:0044331">
    <property type="term" value="P:cell-cell adhesion mediated by cadherin"/>
    <property type="evidence" value="ECO:0007669"/>
    <property type="project" value="TreeGrafter"/>
</dbReference>
<dbReference type="Gene3D" id="2.60.40.60">
    <property type="entry name" value="Cadherins"/>
    <property type="match status" value="2"/>
</dbReference>
<dbReference type="InterPro" id="IPR039808">
    <property type="entry name" value="Cadherin"/>
</dbReference>
<dbReference type="GO" id="GO:0034332">
    <property type="term" value="P:adherens junction organization"/>
    <property type="evidence" value="ECO:0007669"/>
    <property type="project" value="TreeGrafter"/>
</dbReference>
<dbReference type="GO" id="GO:0016339">
    <property type="term" value="P:calcium-dependent cell-cell adhesion via plasma membrane cell adhesion molecules"/>
    <property type="evidence" value="ECO:0007669"/>
    <property type="project" value="TreeGrafter"/>
</dbReference>
<dbReference type="PANTHER" id="PTHR24027:SF419">
    <property type="entry name" value="CADHERIN-17"/>
    <property type="match status" value="1"/>
</dbReference>
<proteinExistence type="predicted"/>
<dbReference type="SUPFAM" id="SSF49313">
    <property type="entry name" value="Cadherin-like"/>
    <property type="match status" value="1"/>
</dbReference>
<dbReference type="GO" id="GO:0016342">
    <property type="term" value="C:catenin complex"/>
    <property type="evidence" value="ECO:0007669"/>
    <property type="project" value="TreeGrafter"/>
</dbReference>
<dbReference type="EMBL" id="JAGXEW010000004">
    <property type="protein sequence ID" value="KAK1172577.1"/>
    <property type="molecule type" value="Genomic_DNA"/>
</dbReference>
<organism evidence="8 9">
    <name type="scientific">Acipenser oxyrinchus oxyrinchus</name>
    <dbReference type="NCBI Taxonomy" id="40147"/>
    <lineage>
        <taxon>Eukaryota</taxon>
        <taxon>Metazoa</taxon>
        <taxon>Chordata</taxon>
        <taxon>Craniata</taxon>
        <taxon>Vertebrata</taxon>
        <taxon>Euteleostomi</taxon>
        <taxon>Actinopterygii</taxon>
        <taxon>Chondrostei</taxon>
        <taxon>Acipenseriformes</taxon>
        <taxon>Acipenseridae</taxon>
        <taxon>Acipenser</taxon>
    </lineage>
</organism>